<dbReference type="AlphaFoldDB" id="A0A0A8ZNG5"/>
<organism evidence="1">
    <name type="scientific">Arundo donax</name>
    <name type="common">Giant reed</name>
    <name type="synonym">Donax arundinaceus</name>
    <dbReference type="NCBI Taxonomy" id="35708"/>
    <lineage>
        <taxon>Eukaryota</taxon>
        <taxon>Viridiplantae</taxon>
        <taxon>Streptophyta</taxon>
        <taxon>Embryophyta</taxon>
        <taxon>Tracheophyta</taxon>
        <taxon>Spermatophyta</taxon>
        <taxon>Magnoliopsida</taxon>
        <taxon>Liliopsida</taxon>
        <taxon>Poales</taxon>
        <taxon>Poaceae</taxon>
        <taxon>PACMAD clade</taxon>
        <taxon>Arundinoideae</taxon>
        <taxon>Arundineae</taxon>
        <taxon>Arundo</taxon>
    </lineage>
</organism>
<reference evidence="1" key="1">
    <citation type="submission" date="2014-09" db="EMBL/GenBank/DDBJ databases">
        <authorList>
            <person name="Magalhaes I.L.F."/>
            <person name="Oliveira U."/>
            <person name="Santos F.R."/>
            <person name="Vidigal T.H.D.A."/>
            <person name="Brescovit A.D."/>
            <person name="Santos A.J."/>
        </authorList>
    </citation>
    <scope>NUCLEOTIDE SEQUENCE</scope>
    <source>
        <tissue evidence="1">Shoot tissue taken approximately 20 cm above the soil surface</tissue>
    </source>
</reference>
<reference evidence="1" key="2">
    <citation type="journal article" date="2015" name="Data Brief">
        <title>Shoot transcriptome of the giant reed, Arundo donax.</title>
        <authorList>
            <person name="Barrero R.A."/>
            <person name="Guerrero F.D."/>
            <person name="Moolhuijzen P."/>
            <person name="Goolsby J.A."/>
            <person name="Tidwell J."/>
            <person name="Bellgard S.E."/>
            <person name="Bellgard M.I."/>
        </authorList>
    </citation>
    <scope>NUCLEOTIDE SEQUENCE</scope>
    <source>
        <tissue evidence="1">Shoot tissue taken approximately 20 cm above the soil surface</tissue>
    </source>
</reference>
<accession>A0A0A8ZNG5</accession>
<name>A0A0A8ZNG5_ARUDO</name>
<protein>
    <submittedName>
        <fullName evidence="1">Uncharacterized protein</fullName>
    </submittedName>
</protein>
<evidence type="ECO:0000313" key="1">
    <source>
        <dbReference type="EMBL" id="JAD38285.1"/>
    </source>
</evidence>
<sequence>MYIPMKESCIQSHFVSSLMSKFCSRICQLCNRKLCDIEANTVS</sequence>
<dbReference type="EMBL" id="GBRH01259610">
    <property type="protein sequence ID" value="JAD38285.1"/>
    <property type="molecule type" value="Transcribed_RNA"/>
</dbReference>
<proteinExistence type="predicted"/>